<accession>A0ABX7S9G6</accession>
<organism evidence="1 2">
    <name type="scientific">Thermosipho ferrireducens</name>
    <dbReference type="NCBI Taxonomy" id="2571116"/>
    <lineage>
        <taxon>Bacteria</taxon>
        <taxon>Thermotogati</taxon>
        <taxon>Thermotogota</taxon>
        <taxon>Thermotogae</taxon>
        <taxon>Thermotogales</taxon>
        <taxon>Fervidobacteriaceae</taxon>
        <taxon>Thermosipho</taxon>
    </lineage>
</organism>
<evidence type="ECO:0000313" key="1">
    <source>
        <dbReference type="EMBL" id="QTA38515.1"/>
    </source>
</evidence>
<protein>
    <submittedName>
        <fullName evidence="1">Type II toxin-antitoxin system RelE/ParE family toxin</fullName>
    </submittedName>
</protein>
<sequence>MGQFYWKSYKLYYFDEDNGKNYVLEFLETIAENDKAIVIDFLTNFADKIDEGKGIPSEMFEQEIIKKLESSSGRLYEYRARSKKLRKVIRIYFGVVKQHKIIVLLSGHFKKGKNEQQKEINDAEKRLKRFIRRRERNET</sequence>
<dbReference type="RefSeq" id="WP_207567232.1">
    <property type="nucleotide sequence ID" value="NZ_CP071446.1"/>
</dbReference>
<dbReference type="EMBL" id="CP071446">
    <property type="protein sequence ID" value="QTA38515.1"/>
    <property type="molecule type" value="Genomic_DNA"/>
</dbReference>
<name>A0ABX7S9G6_9BACT</name>
<reference evidence="1 2" key="1">
    <citation type="submission" date="2021-03" db="EMBL/GenBank/DDBJ databases">
        <title>Thermosipho ferrireducens sp.nov., an anaerobic thermophilic iron-reducing bacterium isolated from a deep-sea hydrothermal sulfide deposits.</title>
        <authorList>
            <person name="Zeng X."/>
            <person name="Chen Y."/>
            <person name="Shao Z."/>
        </authorList>
    </citation>
    <scope>NUCLEOTIDE SEQUENCE [LARGE SCALE GENOMIC DNA]</scope>
    <source>
        <strain evidence="1 2">JL129W03</strain>
    </source>
</reference>
<gene>
    <name evidence="1" type="ORF">JYK00_03060</name>
</gene>
<proteinExistence type="predicted"/>
<keyword evidence="2" id="KW-1185">Reference proteome</keyword>
<dbReference type="Proteomes" id="UP000671862">
    <property type="component" value="Chromosome"/>
</dbReference>
<evidence type="ECO:0000313" key="2">
    <source>
        <dbReference type="Proteomes" id="UP000671862"/>
    </source>
</evidence>